<dbReference type="PROSITE" id="PS50090">
    <property type="entry name" value="MYB_LIKE"/>
    <property type="match status" value="1"/>
</dbReference>
<dbReference type="InterPro" id="IPR009057">
    <property type="entry name" value="Homeodomain-like_sf"/>
</dbReference>
<feature type="compositionally biased region" description="Basic and acidic residues" evidence="4">
    <location>
        <begin position="94"/>
        <end position="106"/>
    </location>
</feature>
<dbReference type="EMBL" id="CALNXI010000600">
    <property type="protein sequence ID" value="CAH3029921.1"/>
    <property type="molecule type" value="Genomic_DNA"/>
</dbReference>
<comment type="caution">
    <text evidence="6">The sequence shown here is derived from an EMBL/GenBank/DDBJ whole genome shotgun (WGS) entry which is preliminary data.</text>
</comment>
<sequence length="438" mass="52230">MLESGDAKTFLKTSNDLEVCVRNKMNRKRKKKKVKRREDERKKGKQEMTIRNITDYNGNGNKRKDIGSARAEMVENVHVEEPKREKKWKKEKNKRKEEDRNKRGQEMAAREVTNDYIILHEKEVSSSRNEMAEGIKPKDNQNPSEVMTHCDLIHQTWKISEQRLKDLKEKGIKIKKGKWSLQELKLLQANVNRFLKNHELPDPVRFLVRWSTNREEKNFWSRFAWENGFFRELGKGIMRPLDNINKCAVGIYDESNYIGKYISSLDNCECYMFMLVLWYCQCYLFFIRYSTEEVDKLERLYTVHGPDWITIGQLLGRSFRSVQRKYSKLPLIKGVRGTWTDEEVKLLKKAVYCVTNTAEDQPVPFHGIYWPSVAKIVKTRITEQCRKKWLENLCWMKDDEDKKWTKENELQLITRLYNSGIIQECDVDWMEVKSDLKR</sequence>
<dbReference type="PANTHER" id="PTHR46380">
    <property type="entry name" value="CYCLIN-D-BINDING MYB-LIKE TRANSCRIPTION FACTOR 1"/>
    <property type="match status" value="1"/>
</dbReference>
<proteinExistence type="predicted"/>
<evidence type="ECO:0000313" key="6">
    <source>
        <dbReference type="EMBL" id="CAH3029921.1"/>
    </source>
</evidence>
<evidence type="ECO:0000256" key="1">
    <source>
        <dbReference type="ARBA" id="ARBA00004123"/>
    </source>
</evidence>
<feature type="compositionally biased region" description="Basic and acidic residues" evidence="4">
    <location>
        <begin position="36"/>
        <end position="48"/>
    </location>
</feature>
<dbReference type="CDD" id="cd00167">
    <property type="entry name" value="SANT"/>
    <property type="match status" value="1"/>
</dbReference>
<keyword evidence="7" id="KW-1185">Reference proteome</keyword>
<evidence type="ECO:0000256" key="3">
    <source>
        <dbReference type="ARBA" id="ARBA00023242"/>
    </source>
</evidence>
<feature type="compositionally biased region" description="Basic residues" evidence="4">
    <location>
        <begin position="24"/>
        <end position="35"/>
    </location>
</feature>
<dbReference type="InterPro" id="IPR051651">
    <property type="entry name" value="DMTF1_DNA-bind_reg"/>
</dbReference>
<keyword evidence="3" id="KW-0539">Nucleus</keyword>
<evidence type="ECO:0000313" key="7">
    <source>
        <dbReference type="Proteomes" id="UP001159427"/>
    </source>
</evidence>
<protein>
    <recommendedName>
        <fullName evidence="5">Myb-like domain-containing protein</fullName>
    </recommendedName>
</protein>
<dbReference type="Proteomes" id="UP001159427">
    <property type="component" value="Unassembled WGS sequence"/>
</dbReference>
<feature type="domain" description="Myb-like" evidence="5">
    <location>
        <begin position="336"/>
        <end position="393"/>
    </location>
</feature>
<feature type="region of interest" description="Disordered" evidence="4">
    <location>
        <begin position="21"/>
        <end position="106"/>
    </location>
</feature>
<keyword evidence="2" id="KW-0238">DNA-binding</keyword>
<name>A0ABN8MJL8_9CNID</name>
<dbReference type="PANTHER" id="PTHR46380:SF2">
    <property type="entry name" value="CYCLIN-D-BINDING MYB-LIKE TRANSCRIPTION FACTOR 1"/>
    <property type="match status" value="1"/>
</dbReference>
<dbReference type="SMART" id="SM00717">
    <property type="entry name" value="SANT"/>
    <property type="match status" value="2"/>
</dbReference>
<feature type="compositionally biased region" description="Basic and acidic residues" evidence="4">
    <location>
        <begin position="62"/>
        <end position="84"/>
    </location>
</feature>
<gene>
    <name evidence="6" type="ORF">PEVE_00037106</name>
</gene>
<comment type="subcellular location">
    <subcellularLocation>
        <location evidence="1">Nucleus</location>
    </subcellularLocation>
</comment>
<accession>A0ABN8MJL8</accession>
<evidence type="ECO:0000256" key="2">
    <source>
        <dbReference type="ARBA" id="ARBA00023125"/>
    </source>
</evidence>
<feature type="compositionally biased region" description="Polar residues" evidence="4">
    <location>
        <begin position="49"/>
        <end position="60"/>
    </location>
</feature>
<reference evidence="6 7" key="1">
    <citation type="submission" date="2022-05" db="EMBL/GenBank/DDBJ databases">
        <authorList>
            <consortium name="Genoscope - CEA"/>
            <person name="William W."/>
        </authorList>
    </citation>
    <scope>NUCLEOTIDE SEQUENCE [LARGE SCALE GENOMIC DNA]</scope>
</reference>
<organism evidence="6 7">
    <name type="scientific">Porites evermanni</name>
    <dbReference type="NCBI Taxonomy" id="104178"/>
    <lineage>
        <taxon>Eukaryota</taxon>
        <taxon>Metazoa</taxon>
        <taxon>Cnidaria</taxon>
        <taxon>Anthozoa</taxon>
        <taxon>Hexacorallia</taxon>
        <taxon>Scleractinia</taxon>
        <taxon>Fungiina</taxon>
        <taxon>Poritidae</taxon>
        <taxon>Porites</taxon>
    </lineage>
</organism>
<dbReference type="Gene3D" id="1.10.10.60">
    <property type="entry name" value="Homeodomain-like"/>
    <property type="match status" value="2"/>
</dbReference>
<evidence type="ECO:0000259" key="5">
    <source>
        <dbReference type="PROSITE" id="PS50090"/>
    </source>
</evidence>
<evidence type="ECO:0000256" key="4">
    <source>
        <dbReference type="SAM" id="MobiDB-lite"/>
    </source>
</evidence>
<dbReference type="SUPFAM" id="SSF46689">
    <property type="entry name" value="Homeodomain-like"/>
    <property type="match status" value="1"/>
</dbReference>
<dbReference type="InterPro" id="IPR001005">
    <property type="entry name" value="SANT/Myb"/>
</dbReference>